<feature type="region of interest" description="Disordered" evidence="6">
    <location>
        <begin position="650"/>
        <end position="671"/>
    </location>
</feature>
<dbReference type="OrthoDB" id="3045089at2759"/>
<evidence type="ECO:0000256" key="5">
    <source>
        <dbReference type="SAM" id="Coils"/>
    </source>
</evidence>
<evidence type="ECO:0000256" key="2">
    <source>
        <dbReference type="ARBA" id="ARBA00004496"/>
    </source>
</evidence>
<evidence type="ECO:0000256" key="4">
    <source>
        <dbReference type="ARBA" id="ARBA00023242"/>
    </source>
</evidence>
<dbReference type="PANTHER" id="PTHR17616:SF8">
    <property type="entry name" value="TRANSCRIPTIONAL COACTIVATOR YORKIE"/>
    <property type="match status" value="1"/>
</dbReference>
<feature type="region of interest" description="Disordered" evidence="6">
    <location>
        <begin position="738"/>
        <end position="758"/>
    </location>
</feature>
<feature type="domain" description="WW" evidence="7">
    <location>
        <begin position="482"/>
        <end position="515"/>
    </location>
</feature>
<dbReference type="SMART" id="SM00456">
    <property type="entry name" value="WW"/>
    <property type="match status" value="1"/>
</dbReference>
<dbReference type="GO" id="GO:0005634">
    <property type="term" value="C:nucleus"/>
    <property type="evidence" value="ECO:0007669"/>
    <property type="project" value="UniProtKB-SubCell"/>
</dbReference>
<dbReference type="GO" id="GO:0035329">
    <property type="term" value="P:hippo signaling"/>
    <property type="evidence" value="ECO:0007669"/>
    <property type="project" value="TreeGrafter"/>
</dbReference>
<reference evidence="8 9" key="1">
    <citation type="journal article" date="2018" name="BMC Genomics">
        <title>Genomic comparison of Trypanosoma conorhini and Trypanosoma rangeli to Trypanosoma cruzi strains of high and low virulence.</title>
        <authorList>
            <person name="Bradwell K.R."/>
            <person name="Koparde V.N."/>
            <person name="Matveyev A.V."/>
            <person name="Serrano M.G."/>
            <person name="Alves J.M."/>
            <person name="Parikh H."/>
            <person name="Huang B."/>
            <person name="Lee V."/>
            <person name="Espinosa-Alvarez O."/>
            <person name="Ortiz P.A."/>
            <person name="Costa-Martins A.G."/>
            <person name="Teixeira M.M."/>
            <person name="Buck G.A."/>
        </authorList>
    </citation>
    <scope>NUCLEOTIDE SEQUENCE [LARGE SCALE GENOMIC DNA]</scope>
    <source>
        <strain evidence="8 9">AM80</strain>
    </source>
</reference>
<comment type="caution">
    <text evidence="8">The sequence shown here is derived from an EMBL/GenBank/DDBJ whole genome shotgun (WGS) entry which is preliminary data.</text>
</comment>
<keyword evidence="5" id="KW-0175">Coiled coil</keyword>
<dbReference type="RefSeq" id="XP_029242956.1">
    <property type="nucleotide sequence ID" value="XM_029377213.1"/>
</dbReference>
<keyword evidence="3" id="KW-0963">Cytoplasm</keyword>
<dbReference type="InterPro" id="IPR051583">
    <property type="entry name" value="YAP1"/>
</dbReference>
<dbReference type="OMA" id="NECHSAS"/>
<feature type="region of interest" description="Disordered" evidence="6">
    <location>
        <begin position="33"/>
        <end position="54"/>
    </location>
</feature>
<evidence type="ECO:0000313" key="9">
    <source>
        <dbReference type="Proteomes" id="UP000283634"/>
    </source>
</evidence>
<accession>A0A3R7MCD8</accession>
<protein>
    <recommendedName>
        <fullName evidence="7">WW domain-containing protein</fullName>
    </recommendedName>
</protein>
<dbReference type="SUPFAM" id="SSF51045">
    <property type="entry name" value="WW domain"/>
    <property type="match status" value="1"/>
</dbReference>
<feature type="compositionally biased region" description="Basic and acidic residues" evidence="6">
    <location>
        <begin position="39"/>
        <end position="52"/>
    </location>
</feature>
<dbReference type="GeneID" id="40324054"/>
<dbReference type="PANTHER" id="PTHR17616">
    <property type="entry name" value="YES-ASSOCIATED PROTEIN YAP1 FAMILY MEMBER"/>
    <property type="match status" value="1"/>
</dbReference>
<keyword evidence="4" id="KW-0539">Nucleus</keyword>
<organism evidence="8 9">
    <name type="scientific">Trypanosoma rangeli</name>
    <dbReference type="NCBI Taxonomy" id="5698"/>
    <lineage>
        <taxon>Eukaryota</taxon>
        <taxon>Discoba</taxon>
        <taxon>Euglenozoa</taxon>
        <taxon>Kinetoplastea</taxon>
        <taxon>Metakinetoplastina</taxon>
        <taxon>Trypanosomatida</taxon>
        <taxon>Trypanosomatidae</taxon>
        <taxon>Trypanosoma</taxon>
        <taxon>Herpetosoma</taxon>
    </lineage>
</organism>
<evidence type="ECO:0000256" key="1">
    <source>
        <dbReference type="ARBA" id="ARBA00004123"/>
    </source>
</evidence>
<evidence type="ECO:0000256" key="3">
    <source>
        <dbReference type="ARBA" id="ARBA00022490"/>
    </source>
</evidence>
<sequence length="856" mass="94345">MPMKGDANESPYRRWCVSVALQSFCGEPWALSRGQGGCDHSDTGGEPEHTDAASRQQKLDAMTHIAGAPLQLCENCAKQHVNDTEREEHLLHLLDVLRQYNSNEKLLEHTTDVLFALESPTLTGTSEHVENALKEECGAQMHYELLTPLDPLVTTVLSPAVSVVTDECLNAMVLVYGATQEMRQFGVIGTPEKCGLLPQGIFMVMNRTVELQERELNAMSHPLAPSAVSEAVEGNNITTSTNDDFGVIGTHSFVRAESTFIAFGATCIVDLLDLRNDHVELVLHLEGSPSAPHHDEGIKTSPGLSGDMPADAHVCHARTMPAEHANHALEALDIGLGNFTRATEMGLLHSDAGSSLLFSLTLFTDDCRSATFHFLCLAEDATVQNWLASSTLAHSQAIPDGEKPEWPTRQNMTFPEVPDHNTVTMLVPSLSFGNLLTSVLVCGYNSIIALQRLSRDLNFAVTGCRVMTMPQFTDVKGQRSYQPLPPEWEEGVTQDGRRYYVEKSTKRSTWDDPRIELKERRKKTPLDCSDDPQEEIGFAIPAMRQPLHIPLNKEDKAFLDEDLRNACRGTLPSTKSKSEEPPYRIVVVDTGNEQHVLLGSTPLRQTDATQIPSIITCTGVETHVMGEISSRADAAPKTLCGGELEAGVKDDGSIFPADSDEEEEEDNSKKVMGVDEADRTGHVVYEVENLQFEIPNKPCVEKEDMTEEAAEGGESVTAPESQAKVKNICTRLVRGAEGNASVGTPRSNKDDAPLSTSEATTTCVRITPEMQELESLVEEFFHFYVAACETKKRVEHLEQEMARIQKELENKKEMEDELRRERDQVKLLREQLAAVHATQGGALKPLEQSETSLIEV</sequence>
<proteinExistence type="predicted"/>
<dbReference type="Pfam" id="PF00397">
    <property type="entry name" value="WW"/>
    <property type="match status" value="1"/>
</dbReference>
<dbReference type="EMBL" id="MKGL01000002">
    <property type="protein sequence ID" value="RNF12766.1"/>
    <property type="molecule type" value="Genomic_DNA"/>
</dbReference>
<name>A0A3R7MCD8_TRYRA</name>
<comment type="subcellular location">
    <subcellularLocation>
        <location evidence="2">Cytoplasm</location>
    </subcellularLocation>
    <subcellularLocation>
        <location evidence="1">Nucleus</location>
    </subcellularLocation>
</comment>
<dbReference type="CDD" id="cd00201">
    <property type="entry name" value="WW"/>
    <property type="match status" value="1"/>
</dbReference>
<feature type="coiled-coil region" evidence="5">
    <location>
        <begin position="794"/>
        <end position="838"/>
    </location>
</feature>
<keyword evidence="9" id="KW-1185">Reference proteome</keyword>
<dbReference type="Proteomes" id="UP000283634">
    <property type="component" value="Unassembled WGS sequence"/>
</dbReference>
<dbReference type="GO" id="GO:0045944">
    <property type="term" value="P:positive regulation of transcription by RNA polymerase II"/>
    <property type="evidence" value="ECO:0007669"/>
    <property type="project" value="TreeGrafter"/>
</dbReference>
<dbReference type="InterPro" id="IPR001202">
    <property type="entry name" value="WW_dom"/>
</dbReference>
<dbReference type="Gene3D" id="2.20.70.10">
    <property type="match status" value="1"/>
</dbReference>
<dbReference type="GO" id="GO:0003713">
    <property type="term" value="F:transcription coactivator activity"/>
    <property type="evidence" value="ECO:0007669"/>
    <property type="project" value="TreeGrafter"/>
</dbReference>
<dbReference type="PROSITE" id="PS01159">
    <property type="entry name" value="WW_DOMAIN_1"/>
    <property type="match status" value="1"/>
</dbReference>
<dbReference type="AlphaFoldDB" id="A0A3R7MCD8"/>
<dbReference type="InterPro" id="IPR036020">
    <property type="entry name" value="WW_dom_sf"/>
</dbReference>
<dbReference type="GO" id="GO:0005737">
    <property type="term" value="C:cytoplasm"/>
    <property type="evidence" value="ECO:0007669"/>
    <property type="project" value="UniProtKB-SubCell"/>
</dbReference>
<evidence type="ECO:0000313" key="8">
    <source>
        <dbReference type="EMBL" id="RNF12766.1"/>
    </source>
</evidence>
<evidence type="ECO:0000259" key="7">
    <source>
        <dbReference type="PROSITE" id="PS50020"/>
    </source>
</evidence>
<dbReference type="PROSITE" id="PS50020">
    <property type="entry name" value="WW_DOMAIN_2"/>
    <property type="match status" value="1"/>
</dbReference>
<gene>
    <name evidence="8" type="ORF">TraAM80_00121</name>
</gene>
<evidence type="ECO:0000256" key="6">
    <source>
        <dbReference type="SAM" id="MobiDB-lite"/>
    </source>
</evidence>